<dbReference type="EMBL" id="CP036267">
    <property type="protein sequence ID" value="QDT31146.1"/>
    <property type="molecule type" value="Genomic_DNA"/>
</dbReference>
<feature type="domain" description="Glycosyl transferase family 1" evidence="1">
    <location>
        <begin position="182"/>
        <end position="343"/>
    </location>
</feature>
<dbReference type="Pfam" id="PF00534">
    <property type="entry name" value="Glycos_transf_1"/>
    <property type="match status" value="1"/>
</dbReference>
<feature type="domain" description="Glycosyltransferase subfamily 4-like N-terminal" evidence="2">
    <location>
        <begin position="14"/>
        <end position="167"/>
    </location>
</feature>
<reference evidence="3 4" key="1">
    <citation type="submission" date="2019-02" db="EMBL/GenBank/DDBJ databases">
        <title>Deep-cultivation of Planctomycetes and their phenomic and genomic characterization uncovers novel biology.</title>
        <authorList>
            <person name="Wiegand S."/>
            <person name="Jogler M."/>
            <person name="Boedeker C."/>
            <person name="Pinto D."/>
            <person name="Vollmers J."/>
            <person name="Rivas-Marin E."/>
            <person name="Kohn T."/>
            <person name="Peeters S.H."/>
            <person name="Heuer A."/>
            <person name="Rast P."/>
            <person name="Oberbeckmann S."/>
            <person name="Bunk B."/>
            <person name="Jeske O."/>
            <person name="Meyerdierks A."/>
            <person name="Storesund J.E."/>
            <person name="Kallscheuer N."/>
            <person name="Luecker S."/>
            <person name="Lage O.M."/>
            <person name="Pohl T."/>
            <person name="Merkel B.J."/>
            <person name="Hornburger P."/>
            <person name="Mueller R.-W."/>
            <person name="Bruemmer F."/>
            <person name="Labrenz M."/>
            <person name="Spormann A.M."/>
            <person name="Op den Camp H."/>
            <person name="Overmann J."/>
            <person name="Amann R."/>
            <person name="Jetten M.S.M."/>
            <person name="Mascher T."/>
            <person name="Medema M.H."/>
            <person name="Devos D.P."/>
            <person name="Kaster A.-K."/>
            <person name="Ovreas L."/>
            <person name="Rohde M."/>
            <person name="Galperin M.Y."/>
            <person name="Jogler C."/>
        </authorList>
    </citation>
    <scope>NUCLEOTIDE SEQUENCE [LARGE SCALE GENOMIC DNA]</scope>
    <source>
        <strain evidence="3 4">Mal48</strain>
    </source>
</reference>
<dbReference type="InterPro" id="IPR001296">
    <property type="entry name" value="Glyco_trans_1"/>
</dbReference>
<keyword evidence="4" id="KW-1185">Reference proteome</keyword>
<organism evidence="3 4">
    <name type="scientific">Thalassoglobus polymorphus</name>
    <dbReference type="NCBI Taxonomy" id="2527994"/>
    <lineage>
        <taxon>Bacteria</taxon>
        <taxon>Pseudomonadati</taxon>
        <taxon>Planctomycetota</taxon>
        <taxon>Planctomycetia</taxon>
        <taxon>Planctomycetales</taxon>
        <taxon>Planctomycetaceae</taxon>
        <taxon>Thalassoglobus</taxon>
    </lineage>
</organism>
<gene>
    <name evidence="3" type="primary">epsD_1</name>
    <name evidence="3" type="ORF">Mal48_03770</name>
</gene>
<keyword evidence="3" id="KW-0328">Glycosyltransferase</keyword>
<evidence type="ECO:0000313" key="3">
    <source>
        <dbReference type="EMBL" id="QDT31146.1"/>
    </source>
</evidence>
<dbReference type="Pfam" id="PF13439">
    <property type="entry name" value="Glyco_transf_4"/>
    <property type="match status" value="1"/>
</dbReference>
<accession>A0A517QHP0</accession>
<dbReference type="Proteomes" id="UP000315724">
    <property type="component" value="Chromosome"/>
</dbReference>
<keyword evidence="3" id="KW-0808">Transferase</keyword>
<proteinExistence type="predicted"/>
<dbReference type="RefSeq" id="WP_231739844.1">
    <property type="nucleotide sequence ID" value="NZ_CP036267.1"/>
</dbReference>
<dbReference type="SUPFAM" id="SSF53756">
    <property type="entry name" value="UDP-Glycosyltransferase/glycogen phosphorylase"/>
    <property type="match status" value="1"/>
</dbReference>
<dbReference type="PANTHER" id="PTHR12526">
    <property type="entry name" value="GLYCOSYLTRANSFERASE"/>
    <property type="match status" value="1"/>
</dbReference>
<protein>
    <submittedName>
        <fullName evidence="3">Glycosyltransferase EpsD</fullName>
        <ecNumber evidence="3">2.4.-.-</ecNumber>
    </submittedName>
</protein>
<dbReference type="Gene3D" id="3.40.50.2000">
    <property type="entry name" value="Glycogen Phosphorylase B"/>
    <property type="match status" value="2"/>
</dbReference>
<dbReference type="EC" id="2.4.-.-" evidence="3"/>
<dbReference type="GO" id="GO:0016757">
    <property type="term" value="F:glycosyltransferase activity"/>
    <property type="evidence" value="ECO:0007669"/>
    <property type="project" value="UniProtKB-KW"/>
</dbReference>
<dbReference type="InterPro" id="IPR028098">
    <property type="entry name" value="Glyco_trans_4-like_N"/>
</dbReference>
<evidence type="ECO:0000259" key="2">
    <source>
        <dbReference type="Pfam" id="PF13439"/>
    </source>
</evidence>
<dbReference type="AlphaFoldDB" id="A0A517QHP0"/>
<evidence type="ECO:0000313" key="4">
    <source>
        <dbReference type="Proteomes" id="UP000315724"/>
    </source>
</evidence>
<name>A0A517QHP0_9PLAN</name>
<dbReference type="KEGG" id="tpol:Mal48_03770"/>
<sequence length="367" mass="40924">MPRLLLIIPTLDRSGAEKQFCLLAEGLSKQGIEVEVVALTRGGPMEAHLAAADVPYSILGKRNRFDLTALRKLRKFIIEREPDVLLSCLFAGNSYSRLATIGMGSRRPKILISERCVDSWKSSWQHWLDRRLRSRTDLMIANSQSVSDFYAAGGFPKDRIRVIPNGVVSPSQPELTKAELCEEIGIPAESKLIAFVGRLAPQKRLKDLLWAMQMLRHSRPDAYFLLIGEGPQRSELEYFAQDADAATHSRFLGHRDDAASLLHLIDVFWLASEFEGMSNSLMEAMACGKPVVVSDISPNRELVEHGKEGWIANLGDPAGFTQYTLKLLEDPEAAQKIGAAGQQKMESEFSIKQMIDRFHSLIAEVCS</sequence>
<evidence type="ECO:0000259" key="1">
    <source>
        <dbReference type="Pfam" id="PF00534"/>
    </source>
</evidence>
<dbReference type="PANTHER" id="PTHR12526:SF638">
    <property type="entry name" value="SPORE COAT PROTEIN SA"/>
    <property type="match status" value="1"/>
</dbReference>